<evidence type="ECO:0000256" key="1">
    <source>
        <dbReference type="SAM" id="MobiDB-lite"/>
    </source>
</evidence>
<reference evidence="2" key="1">
    <citation type="journal article" date="2017" name="Gigascience">
        <title>The genome draft of coconut (Cocos nucifera).</title>
        <authorList>
            <person name="Xiao Y."/>
            <person name="Xu P."/>
            <person name="Fan H."/>
            <person name="Baudouin L."/>
            <person name="Xia W."/>
            <person name="Bocs S."/>
            <person name="Xu J."/>
            <person name="Li Q."/>
            <person name="Guo A."/>
            <person name="Zhou L."/>
            <person name="Li J."/>
            <person name="Wu Y."/>
            <person name="Ma Z."/>
            <person name="Armero A."/>
            <person name="Issali A.E."/>
            <person name="Liu N."/>
            <person name="Peng M."/>
            <person name="Yang Y."/>
        </authorList>
    </citation>
    <scope>NUCLEOTIDE SEQUENCE</scope>
    <source>
        <tissue evidence="2">Spear leaf of Hainan Tall coconut</tissue>
    </source>
</reference>
<dbReference type="Proteomes" id="UP000797356">
    <property type="component" value="Chromosome 3"/>
</dbReference>
<evidence type="ECO:0000313" key="3">
    <source>
        <dbReference type="Proteomes" id="UP000797356"/>
    </source>
</evidence>
<comment type="caution">
    <text evidence="2">The sequence shown here is derived from an EMBL/GenBank/DDBJ whole genome shotgun (WGS) entry which is preliminary data.</text>
</comment>
<reference evidence="2" key="2">
    <citation type="submission" date="2019-07" db="EMBL/GenBank/DDBJ databases">
        <authorList>
            <person name="Yang Y."/>
            <person name="Bocs S."/>
            <person name="Baudouin L."/>
        </authorList>
    </citation>
    <scope>NUCLEOTIDE SEQUENCE</scope>
    <source>
        <tissue evidence="2">Spear leaf of Hainan Tall coconut</tissue>
    </source>
</reference>
<protein>
    <submittedName>
        <fullName evidence="2">Uncharacterized protein</fullName>
    </submittedName>
</protein>
<feature type="compositionally biased region" description="Low complexity" evidence="1">
    <location>
        <begin position="166"/>
        <end position="175"/>
    </location>
</feature>
<evidence type="ECO:0000313" key="2">
    <source>
        <dbReference type="EMBL" id="KAG1334252.1"/>
    </source>
</evidence>
<feature type="region of interest" description="Disordered" evidence="1">
    <location>
        <begin position="166"/>
        <end position="236"/>
    </location>
</feature>
<accession>A0A8K0I1Q0</accession>
<dbReference type="EMBL" id="CM017874">
    <property type="protein sequence ID" value="KAG1334252.1"/>
    <property type="molecule type" value="Genomic_DNA"/>
</dbReference>
<feature type="compositionally biased region" description="Polar residues" evidence="1">
    <location>
        <begin position="203"/>
        <end position="221"/>
    </location>
</feature>
<proteinExistence type="predicted"/>
<name>A0A8K0I1Q0_COCNU</name>
<sequence length="287" mass="30682">MDTGLAINDEIPAPGREDVPFWNLDIIGSLIQGMGTLAIQDGNAGTSWRPNRAAVQPTFVSIQPGQLDWMQRVKFAVHGALGIFKHAIFHLESFREGNQPVTELLYIDLSNQNFVWVKNLLTQYIMLLKANGCIVVQDSVSSFFDALSGGIGLGVGGTSASGMVVGSTSASGASSLPPEPELGGSSQNSGKQSQSGVSSQSSAKETNGDPNTNVVTSQVLTETDRSSGPIRQRKTGIAAQIRSIDRQIKNLERELQGRRGGTGILAIRDEIEKLKEKRARLYAGLST</sequence>
<feature type="compositionally biased region" description="Low complexity" evidence="1">
    <location>
        <begin position="183"/>
        <end position="202"/>
    </location>
</feature>
<dbReference type="AlphaFoldDB" id="A0A8K0I1Q0"/>
<organism evidence="2 3">
    <name type="scientific">Cocos nucifera</name>
    <name type="common">Coconut palm</name>
    <dbReference type="NCBI Taxonomy" id="13894"/>
    <lineage>
        <taxon>Eukaryota</taxon>
        <taxon>Viridiplantae</taxon>
        <taxon>Streptophyta</taxon>
        <taxon>Embryophyta</taxon>
        <taxon>Tracheophyta</taxon>
        <taxon>Spermatophyta</taxon>
        <taxon>Magnoliopsida</taxon>
        <taxon>Liliopsida</taxon>
        <taxon>Arecaceae</taxon>
        <taxon>Arecoideae</taxon>
        <taxon>Cocoseae</taxon>
        <taxon>Attaleinae</taxon>
        <taxon>Cocos</taxon>
    </lineage>
</organism>
<gene>
    <name evidence="2" type="ORF">COCNU_03G003710</name>
</gene>
<keyword evidence="3" id="KW-1185">Reference proteome</keyword>
<dbReference type="OrthoDB" id="653996at2759"/>